<sequence length="493" mass="51286">MSRFLPIPAMELFSDHPNDEGLPGKQRRRAMLAVMTATTMAVFDGTIINVALPQISQALQTSAAVSIWVSNAYLLATAMTLAAFAALSSRIGFRAQFSAGLAVFTLASLGCALSGSVTLLILMRILQGLGGAAMLSIAPAIHRTIFPNRLLGRILGLNAVLVAASTAVGPVLGGTLLAMLGWEWIFAINVPLGVLAVWLAWNAVPDTRKPAQAAFDLAGALWSALAMGALIMAADTCARFAEPGQGSGAAFTAAAYAVTALLAGLAFVRGQRRAADPLLPLDIFANPRFSLAALTSLASFVGQGIAFVALPFLFQNAYGYTAFESAALFTPWPLGIVLVAPHAGRLADRHSPALLSSLGLALFALGLVLLALLPDQAQPWDIGWRALVCGMGFGFFQSPNNREMLGNVSRERSGNASGVLAIMRTFGQCLGAALLGVILAVRTAAAVAQGELQMNPVQDGEAIRIALWLAAAATALATAVSASRLRRKAESPA</sequence>
<feature type="transmembrane region" description="Helical" evidence="6">
    <location>
        <begin position="99"/>
        <end position="119"/>
    </location>
</feature>
<dbReference type="InterPro" id="IPR036259">
    <property type="entry name" value="MFS_trans_sf"/>
</dbReference>
<keyword evidence="4 6" id="KW-1133">Transmembrane helix</keyword>
<evidence type="ECO:0000313" key="8">
    <source>
        <dbReference type="EMBL" id="ADJ62056.1"/>
    </source>
</evidence>
<evidence type="ECO:0000256" key="1">
    <source>
        <dbReference type="ARBA" id="ARBA00004141"/>
    </source>
</evidence>
<evidence type="ECO:0000256" key="5">
    <source>
        <dbReference type="ARBA" id="ARBA00023136"/>
    </source>
</evidence>
<proteinExistence type="predicted"/>
<protein>
    <submittedName>
        <fullName evidence="8">Permease of the major facilitator superfamily protein</fullName>
    </submittedName>
</protein>
<keyword evidence="9" id="KW-1185">Reference proteome</keyword>
<feature type="transmembrane region" description="Helical" evidence="6">
    <location>
        <begin position="382"/>
        <end position="398"/>
    </location>
</feature>
<organism evidence="8 9">
    <name type="scientific">Herbaspirillum seropedicae (strain SmR1)</name>
    <dbReference type="NCBI Taxonomy" id="757424"/>
    <lineage>
        <taxon>Bacteria</taxon>
        <taxon>Pseudomonadati</taxon>
        <taxon>Pseudomonadota</taxon>
        <taxon>Betaproteobacteria</taxon>
        <taxon>Burkholderiales</taxon>
        <taxon>Oxalobacteraceae</taxon>
        <taxon>Herbaspirillum</taxon>
    </lineage>
</organism>
<evidence type="ECO:0000256" key="4">
    <source>
        <dbReference type="ARBA" id="ARBA00022989"/>
    </source>
</evidence>
<dbReference type="Pfam" id="PF07690">
    <property type="entry name" value="MFS_1"/>
    <property type="match status" value="1"/>
</dbReference>
<feature type="transmembrane region" description="Helical" evidence="6">
    <location>
        <begin position="154"/>
        <end position="178"/>
    </location>
</feature>
<dbReference type="KEGG" id="hse:Hsero_0537"/>
<evidence type="ECO:0000313" key="9">
    <source>
        <dbReference type="Proteomes" id="UP000000329"/>
    </source>
</evidence>
<dbReference type="HOGENOM" id="CLU_000960_28_3_4"/>
<name>D8IY96_HERSS</name>
<dbReference type="PANTHER" id="PTHR42718:SF9">
    <property type="entry name" value="MAJOR FACILITATOR SUPERFAMILY MULTIDRUG TRANSPORTER MFSC"/>
    <property type="match status" value="1"/>
</dbReference>
<dbReference type="InterPro" id="IPR020846">
    <property type="entry name" value="MFS_dom"/>
</dbReference>
<feature type="transmembrane region" description="Helical" evidence="6">
    <location>
        <begin position="352"/>
        <end position="370"/>
    </location>
</feature>
<keyword evidence="3 6" id="KW-0812">Transmembrane</keyword>
<feature type="transmembrane region" description="Helical" evidence="6">
    <location>
        <begin position="419"/>
        <end position="445"/>
    </location>
</feature>
<gene>
    <name evidence="8" type="ordered locus">Hsero_0537</name>
</gene>
<dbReference type="SUPFAM" id="SSF103473">
    <property type="entry name" value="MFS general substrate transporter"/>
    <property type="match status" value="1"/>
</dbReference>
<dbReference type="PROSITE" id="PS50850">
    <property type="entry name" value="MFS"/>
    <property type="match status" value="1"/>
</dbReference>
<evidence type="ECO:0000256" key="6">
    <source>
        <dbReference type="SAM" id="Phobius"/>
    </source>
</evidence>
<dbReference type="InterPro" id="IPR011701">
    <property type="entry name" value="MFS"/>
</dbReference>
<keyword evidence="2" id="KW-0813">Transport</keyword>
<feature type="domain" description="Major facilitator superfamily (MFS) profile" evidence="7">
    <location>
        <begin position="30"/>
        <end position="489"/>
    </location>
</feature>
<evidence type="ECO:0000256" key="3">
    <source>
        <dbReference type="ARBA" id="ARBA00022692"/>
    </source>
</evidence>
<feature type="transmembrane region" description="Helical" evidence="6">
    <location>
        <begin position="184"/>
        <end position="201"/>
    </location>
</feature>
<dbReference type="PANTHER" id="PTHR42718">
    <property type="entry name" value="MAJOR FACILITATOR SUPERFAMILY MULTIDRUG TRANSPORTER MFSC"/>
    <property type="match status" value="1"/>
</dbReference>
<feature type="transmembrane region" description="Helical" evidence="6">
    <location>
        <begin position="64"/>
        <end position="87"/>
    </location>
</feature>
<feature type="transmembrane region" description="Helical" evidence="6">
    <location>
        <begin position="246"/>
        <end position="268"/>
    </location>
</feature>
<dbReference type="GO" id="GO:0022857">
    <property type="term" value="F:transmembrane transporter activity"/>
    <property type="evidence" value="ECO:0007669"/>
    <property type="project" value="InterPro"/>
</dbReference>
<dbReference type="Proteomes" id="UP000000329">
    <property type="component" value="Chromosome"/>
</dbReference>
<feature type="transmembrane region" description="Helical" evidence="6">
    <location>
        <begin position="30"/>
        <end position="52"/>
    </location>
</feature>
<dbReference type="Gene3D" id="1.20.1250.20">
    <property type="entry name" value="MFS general substrate transporter like domains"/>
    <property type="match status" value="1"/>
</dbReference>
<evidence type="ECO:0000259" key="7">
    <source>
        <dbReference type="PROSITE" id="PS50850"/>
    </source>
</evidence>
<dbReference type="STRING" id="757424.Hsero_0537"/>
<dbReference type="eggNOG" id="COG0477">
    <property type="taxonomic scope" value="Bacteria"/>
</dbReference>
<reference evidence="8 9" key="1">
    <citation type="submission" date="2010-04" db="EMBL/GenBank/DDBJ databases">
        <title>The genome of Herbaspirillum seropedicae SmR1, an endophytic, nitrogen-fixing, plant-growth promoting beta-Proteobacteria.</title>
        <authorList>
            <person name="Pedrosa F.O."/>
            <person name="Monteiro R.A."/>
            <person name="Wassem R."/>
            <person name="Cruz L.M."/>
            <person name="Ayub R.A."/>
            <person name="Colauto N.B."/>
            <person name="Fernandez M.A."/>
            <person name="Fungaro M.H.P."/>
            <person name="Grisard E.C."/>
            <person name="Hungria M."/>
            <person name="Madeira H.M.F."/>
            <person name="Nodari R.O."/>
            <person name="Osaku C.A."/>
            <person name="Petzl-Erler M.L."/>
            <person name="Terenzi H."/>
            <person name="Vieira L.G.E."/>
            <person name="Almeida M.I.M."/>
            <person name="Alves L.R."/>
            <person name="Arantes O.M.N."/>
            <person name="Balsanelli E."/>
            <person name="Barcellos F.G."/>
            <person name="Baura V.A."/>
            <person name="Binde D.R."/>
            <person name="Campo R.J."/>
            <person name="Chubatsu L.S."/>
            <person name="Chueire L.M.O."/>
            <person name="Ciferri R.R."/>
            <person name="Correa L.C."/>
            <person name="da Conceicao Silva J.L."/>
            <person name="Dabul A.N.G."/>
            <person name="Dambros B.P."/>
            <person name="Faoro H."/>
            <person name="Favetti A."/>
            <person name="Friedermann G."/>
            <person name="Furlaneto M.C."/>
            <person name="Gasques L.S."/>
            <person name="Gimenes C.C.T."/>
            <person name="Gioppo N.M.R."/>
            <person name="Glienke-Blanco C."/>
            <person name="Godoy L.P."/>
            <person name="Guerra M.P."/>
            <person name="Karp S."/>
            <person name="Kava-Cordeiro V."/>
            <person name="Margarido V.P."/>
            <person name="Mathioni S.M."/>
            <person name="Menck-Soares M.A."/>
            <person name="Murace N.K."/>
            <person name="Nicolas M.F."/>
            <person name="Oliveira C.E.C."/>
            <person name="Pagnan N.A.B."/>
            <person name="Pamphile J.A."/>
            <person name="Patussi E.V."/>
            <person name="Pereira L.F.P."/>
            <person name="Pereira-Ferrari L."/>
            <person name="Pinto F.G.S."/>
            <person name="Precoma C."/>
            <person name="Prioli A.J."/>
            <person name="Prioli S.M.A.P."/>
            <person name="Raittz R.T."/>
            <person name="Ramos H.J.O."/>
            <person name="Ribeiro E.M.S.F."/>
            <person name="Rigo L.U."/>
            <person name="Rocha C.L.M.S.C."/>
            <person name="Rocha S.N."/>
            <person name="Santos K."/>
            <person name="Satori D."/>
            <person name="Silva A.G."/>
            <person name="Simao R.C.G."/>
            <person name="Soares M.A.M."/>
            <person name="Souza E.M."/>
            <person name="Steffens M.B.R."/>
            <person name="Steindel M."/>
            <person name="Tadra-Sfeir M.Z."/>
            <person name="Takahashi E.K."/>
            <person name="Torres R.A."/>
            <person name="Valle J.S."/>
            <person name="Vernal J.I."/>
            <person name="Vilas-Boas L.A."/>
            <person name="Watanabe M.A.E."/>
            <person name="Weiss V.A."/>
            <person name="Yates M.A."/>
            <person name="Souza E.M."/>
        </authorList>
    </citation>
    <scope>NUCLEOTIDE SEQUENCE [LARGE SCALE GENOMIC DNA]</scope>
    <source>
        <strain evidence="8 9">SmR1</strain>
    </source>
</reference>
<feature type="transmembrane region" description="Helical" evidence="6">
    <location>
        <begin position="289"/>
        <end position="314"/>
    </location>
</feature>
<dbReference type="PRINTS" id="PR01036">
    <property type="entry name" value="TCRTETB"/>
</dbReference>
<dbReference type="EMBL" id="CP002039">
    <property type="protein sequence ID" value="ADJ62056.1"/>
    <property type="molecule type" value="Genomic_DNA"/>
</dbReference>
<evidence type="ECO:0000256" key="2">
    <source>
        <dbReference type="ARBA" id="ARBA00022448"/>
    </source>
</evidence>
<dbReference type="AlphaFoldDB" id="D8IY96"/>
<comment type="subcellular location">
    <subcellularLocation>
        <location evidence="1">Membrane</location>
        <topology evidence="1">Multi-pass membrane protein</topology>
    </subcellularLocation>
</comment>
<dbReference type="CDD" id="cd17321">
    <property type="entry name" value="MFS_MMR_MDR_like"/>
    <property type="match status" value="1"/>
</dbReference>
<dbReference type="Gene3D" id="1.20.1720.10">
    <property type="entry name" value="Multidrug resistance protein D"/>
    <property type="match status" value="1"/>
</dbReference>
<dbReference type="GO" id="GO:0016020">
    <property type="term" value="C:membrane"/>
    <property type="evidence" value="ECO:0007669"/>
    <property type="project" value="UniProtKB-SubCell"/>
</dbReference>
<feature type="transmembrane region" description="Helical" evidence="6">
    <location>
        <begin position="320"/>
        <end position="340"/>
    </location>
</feature>
<feature type="transmembrane region" description="Helical" evidence="6">
    <location>
        <begin position="465"/>
        <end position="485"/>
    </location>
</feature>
<accession>D8IY96</accession>
<keyword evidence="5 6" id="KW-0472">Membrane</keyword>
<feature type="transmembrane region" description="Helical" evidence="6">
    <location>
        <begin position="213"/>
        <end position="234"/>
    </location>
</feature>